<comment type="similarity">
    <text evidence="2">Belongs to the dynein heavy chain family.</text>
</comment>
<dbReference type="InterPro" id="IPR043160">
    <property type="entry name" value="Dynein_C_barrel"/>
</dbReference>
<evidence type="ECO:0000256" key="5">
    <source>
        <dbReference type="ARBA" id="ARBA00022741"/>
    </source>
</evidence>
<evidence type="ECO:0000259" key="15">
    <source>
        <dbReference type="Pfam" id="PF18198"/>
    </source>
</evidence>
<keyword evidence="4" id="KW-0493">Microtubule</keyword>
<keyword evidence="11" id="KW-0206">Cytoskeleton</keyword>
<evidence type="ECO:0000256" key="4">
    <source>
        <dbReference type="ARBA" id="ARBA00022701"/>
    </source>
</evidence>
<dbReference type="Gene3D" id="3.40.50.300">
    <property type="entry name" value="P-loop containing nucleotide triphosphate hydrolases"/>
    <property type="match status" value="2"/>
</dbReference>
<keyword evidence="6" id="KW-0067">ATP-binding</keyword>
<protein>
    <recommendedName>
        <fullName evidence="19">Dynein heavy chain ATP-binding dynein motor region domain-containing protein</fullName>
    </recommendedName>
</protein>
<evidence type="ECO:0000256" key="11">
    <source>
        <dbReference type="ARBA" id="ARBA00023212"/>
    </source>
</evidence>
<evidence type="ECO:0000256" key="6">
    <source>
        <dbReference type="ARBA" id="ARBA00022840"/>
    </source>
</evidence>
<dbReference type="InterPro" id="IPR035706">
    <property type="entry name" value="AAA_9"/>
</dbReference>
<dbReference type="FunFam" id="3.40.50.300:FF:000223">
    <property type="entry name" value="Dynein heavy chain 3, axonemal"/>
    <property type="match status" value="1"/>
</dbReference>
<feature type="domain" description="Dynein heavy chain ATP-binding dynein motor region" evidence="14">
    <location>
        <begin position="39"/>
        <end position="260"/>
    </location>
</feature>
<dbReference type="GO" id="GO:0030286">
    <property type="term" value="C:dynein complex"/>
    <property type="evidence" value="ECO:0007669"/>
    <property type="project" value="UniProtKB-KW"/>
</dbReference>
<evidence type="ECO:0000256" key="3">
    <source>
        <dbReference type="ARBA" id="ARBA00022490"/>
    </source>
</evidence>
<dbReference type="InterPro" id="IPR041228">
    <property type="entry name" value="Dynein_C"/>
</dbReference>
<evidence type="ECO:0000256" key="9">
    <source>
        <dbReference type="ARBA" id="ARBA00023069"/>
    </source>
</evidence>
<dbReference type="Pfam" id="PF12781">
    <property type="entry name" value="AAA_9"/>
    <property type="match status" value="1"/>
</dbReference>
<evidence type="ECO:0000259" key="16">
    <source>
        <dbReference type="Pfam" id="PF18199"/>
    </source>
</evidence>
<dbReference type="Pfam" id="PF18199">
    <property type="entry name" value="Dynein_C"/>
    <property type="match status" value="1"/>
</dbReference>
<dbReference type="InterPro" id="IPR027417">
    <property type="entry name" value="P-loop_NTPase"/>
</dbReference>
<keyword evidence="12" id="KW-0966">Cell projection</keyword>
<dbReference type="InterPro" id="IPR042219">
    <property type="entry name" value="AAA_lid_11_sf"/>
</dbReference>
<dbReference type="PANTHER" id="PTHR22878:SF66">
    <property type="entry name" value="DYNEIN AXONEMAL HEAVY CHAIN 7"/>
    <property type="match status" value="1"/>
</dbReference>
<proteinExistence type="inferred from homology"/>
<evidence type="ECO:0000256" key="10">
    <source>
        <dbReference type="ARBA" id="ARBA00023175"/>
    </source>
</evidence>
<dbReference type="GO" id="GO:0005874">
    <property type="term" value="C:microtubule"/>
    <property type="evidence" value="ECO:0007669"/>
    <property type="project" value="UniProtKB-KW"/>
</dbReference>
<dbReference type="Proteomes" id="UP000410492">
    <property type="component" value="Unassembled WGS sequence"/>
</dbReference>
<keyword evidence="18" id="KW-1185">Reference proteome</keyword>
<feature type="domain" description="Dynein heavy chain region D6 P-loop" evidence="13">
    <location>
        <begin position="504"/>
        <end position="618"/>
    </location>
</feature>
<dbReference type="AlphaFoldDB" id="A0A653CIE5"/>
<feature type="domain" description="Dynein heavy chain C-terminal" evidence="16">
    <location>
        <begin position="798"/>
        <end position="1099"/>
    </location>
</feature>
<keyword evidence="7" id="KW-0243">Dynein</keyword>
<dbReference type="Gene3D" id="1.10.8.1220">
    <property type="match status" value="1"/>
</dbReference>
<name>A0A653CIE5_CALMS</name>
<sequence>MQYRQSQVERWVKSLKSYDIYCTEDFQLTAILGEAVVIRAWNIFGLPTDNFSIDNGIIISNARRYALMIDPQGQANKWIKNMERSNNLAIIRLNQADYVRILENAIQFGQPVLLENVGEELDPILEPVLGQQVFKQGGAMCLKLGDSVVEYSSDFKLYITTKLRNPHYLPEVAVKVTLVNFMITSVGLSDQLLGITVAKERPDLEAEKNALILQSAENKRALKEIEDKILEVLSTSQGNILEDETAIQILSSSKTVSNDIAAKQAVAEVTEKQIDKARMEYTPIASHSTILFFTIADLANIDPMYQYSLVWFMNLFKAAIDNTDRVEDVPMRLKDLQAYFTYSLYVNICRSLFEKDKLLFSLLLAINLMKSRGEVDNSEWMFLLTGGVGLDNPNPNPTDWLVGKCWDELCRLNDLPNFAGLMDHFKKNTAEWKKMFDSSEPQNHRLPAPWDTKLNLIQKLVVLRCIRFDKIVPGVQNFVTDMLGKKYIEPPPFDLPSSFADSHCCIPLIFVLTPGADPTAVLLKFADDQGFGAARLFSLSLGQGQGPIAIRLIDEGVKNGTWVVLQNCHLAKSFMPSLERICENLTPDSTHPDFRLWLTSYPADHFPVLVLQNSVKMTNEPPKGLKNNIIRSYLSDPISDLEWFENCKQPIPFKRLLYALCFFHATVQERRKFGPLGWNIPYKFNETDLRISVTQLQMFLNDYEDIQYDALLYLTGECNYGGRVTDDWDRRCLGTILAKFYCRELVEIPEFPFDPSGKYFCPDKTEYDEFMTYTRSLPLITNPEVFGMHENADIMKDQQETSLLFTSTLLTQDAMSSGSSAKSPDEVVNDVAEDILCRLPPNFDRDAANEKFPVTYSQSMNTVLVQEMTRFNLLLTTIRTSLKNVQKAIKGQIVMSVDLEQVVTNMLTGKIPGMWMKKSYPSLKPLGSYVNDFLARLSFLQKWMDEGAPTTFWISGFFFTQAFLTGAQQNYARKYTIPIDLLSFDYEVLKGTQFPEAPADGVYVYGLFLDGARWNMSIMELDESYPKVLYDTVPYIWLKPLKRSDLQEKPTYRCPVYKTSERRGVLSTTGHSTNFVIAMLLPSRQPQSHWIMRGVAMLCQLSQ</sequence>
<evidence type="ECO:0000313" key="18">
    <source>
        <dbReference type="Proteomes" id="UP000410492"/>
    </source>
</evidence>
<dbReference type="FunFam" id="3.40.50.300:FF:000362">
    <property type="entry name" value="Dynein, axonemal, heavy chain 6"/>
    <property type="match status" value="1"/>
</dbReference>
<feature type="domain" description="Dynein heavy chain AAA lid" evidence="15">
    <location>
        <begin position="653"/>
        <end position="792"/>
    </location>
</feature>
<evidence type="ECO:0000256" key="1">
    <source>
        <dbReference type="ARBA" id="ARBA00004430"/>
    </source>
</evidence>
<keyword evidence="8" id="KW-0175">Coiled coil</keyword>
<dbReference type="GO" id="GO:0005524">
    <property type="term" value="F:ATP binding"/>
    <property type="evidence" value="ECO:0007669"/>
    <property type="project" value="UniProtKB-KW"/>
</dbReference>
<dbReference type="Gene3D" id="1.20.1270.280">
    <property type="match status" value="1"/>
</dbReference>
<dbReference type="Pfam" id="PF03028">
    <property type="entry name" value="Dynein_heavy"/>
    <property type="match status" value="1"/>
</dbReference>
<dbReference type="Gene3D" id="1.10.8.720">
    <property type="entry name" value="Region D6 of dynein motor"/>
    <property type="match status" value="1"/>
</dbReference>
<evidence type="ECO:0000256" key="7">
    <source>
        <dbReference type="ARBA" id="ARBA00023017"/>
    </source>
</evidence>
<evidence type="ECO:0000313" key="17">
    <source>
        <dbReference type="EMBL" id="VEN46860.1"/>
    </source>
</evidence>
<evidence type="ECO:0000256" key="8">
    <source>
        <dbReference type="ARBA" id="ARBA00023054"/>
    </source>
</evidence>
<dbReference type="FunFam" id="1.20.1270.280:FF:000001">
    <property type="entry name" value="dynein heavy chain 7, axonemal"/>
    <property type="match status" value="1"/>
</dbReference>
<keyword evidence="5" id="KW-0547">Nucleotide-binding</keyword>
<evidence type="ECO:0000259" key="14">
    <source>
        <dbReference type="Pfam" id="PF12781"/>
    </source>
</evidence>
<dbReference type="GO" id="GO:0005930">
    <property type="term" value="C:axoneme"/>
    <property type="evidence" value="ECO:0007669"/>
    <property type="project" value="UniProtKB-SubCell"/>
</dbReference>
<dbReference type="GO" id="GO:0051959">
    <property type="term" value="F:dynein light intermediate chain binding"/>
    <property type="evidence" value="ECO:0007669"/>
    <property type="project" value="InterPro"/>
</dbReference>
<keyword evidence="10" id="KW-0505">Motor protein</keyword>
<dbReference type="Pfam" id="PF18198">
    <property type="entry name" value="AAA_lid_11"/>
    <property type="match status" value="1"/>
</dbReference>
<evidence type="ECO:0008006" key="19">
    <source>
        <dbReference type="Google" id="ProtNLM"/>
    </source>
</evidence>
<dbReference type="GO" id="GO:0008569">
    <property type="term" value="F:minus-end-directed microtubule motor activity"/>
    <property type="evidence" value="ECO:0007669"/>
    <property type="project" value="InterPro"/>
</dbReference>
<dbReference type="Gene3D" id="3.10.490.20">
    <property type="match status" value="1"/>
</dbReference>
<dbReference type="EMBL" id="CAACVG010007752">
    <property type="protein sequence ID" value="VEN46860.1"/>
    <property type="molecule type" value="Genomic_DNA"/>
</dbReference>
<gene>
    <name evidence="17" type="ORF">CALMAC_LOCUS8825</name>
</gene>
<dbReference type="InterPro" id="IPR041658">
    <property type="entry name" value="AAA_lid_11"/>
</dbReference>
<comment type="subcellular location">
    <subcellularLocation>
        <location evidence="1">Cytoplasm</location>
        <location evidence="1">Cytoskeleton</location>
        <location evidence="1">Cilium axoneme</location>
    </subcellularLocation>
</comment>
<dbReference type="OrthoDB" id="447173at2759"/>
<keyword evidence="9" id="KW-0969">Cilium</keyword>
<evidence type="ECO:0000259" key="13">
    <source>
        <dbReference type="Pfam" id="PF03028"/>
    </source>
</evidence>
<evidence type="ECO:0000256" key="12">
    <source>
        <dbReference type="ARBA" id="ARBA00023273"/>
    </source>
</evidence>
<organism evidence="17 18">
    <name type="scientific">Callosobruchus maculatus</name>
    <name type="common">Southern cowpea weevil</name>
    <name type="synonym">Pulse bruchid</name>
    <dbReference type="NCBI Taxonomy" id="64391"/>
    <lineage>
        <taxon>Eukaryota</taxon>
        <taxon>Metazoa</taxon>
        <taxon>Ecdysozoa</taxon>
        <taxon>Arthropoda</taxon>
        <taxon>Hexapoda</taxon>
        <taxon>Insecta</taxon>
        <taxon>Pterygota</taxon>
        <taxon>Neoptera</taxon>
        <taxon>Endopterygota</taxon>
        <taxon>Coleoptera</taxon>
        <taxon>Polyphaga</taxon>
        <taxon>Cucujiformia</taxon>
        <taxon>Chrysomeloidea</taxon>
        <taxon>Chrysomelidae</taxon>
        <taxon>Bruchinae</taxon>
        <taxon>Bruchini</taxon>
        <taxon>Callosobruchus</taxon>
    </lineage>
</organism>
<keyword evidence="3" id="KW-0963">Cytoplasm</keyword>
<dbReference type="InterPro" id="IPR026983">
    <property type="entry name" value="DHC"/>
</dbReference>
<evidence type="ECO:0000256" key="2">
    <source>
        <dbReference type="ARBA" id="ARBA00008887"/>
    </source>
</evidence>
<dbReference type="GO" id="GO:0007018">
    <property type="term" value="P:microtubule-based movement"/>
    <property type="evidence" value="ECO:0007669"/>
    <property type="project" value="InterPro"/>
</dbReference>
<dbReference type="FunFam" id="1.10.8.720:FF:000001">
    <property type="entry name" value="dynein heavy chain 7, axonemal"/>
    <property type="match status" value="1"/>
</dbReference>
<reference evidence="17 18" key="1">
    <citation type="submission" date="2019-01" db="EMBL/GenBank/DDBJ databases">
        <authorList>
            <person name="Sayadi A."/>
        </authorList>
    </citation>
    <scope>NUCLEOTIDE SEQUENCE [LARGE SCALE GENOMIC DNA]</scope>
</reference>
<dbReference type="FunFam" id="3.10.490.20:FF:000001">
    <property type="entry name" value="dynein heavy chain 7, axonemal"/>
    <property type="match status" value="1"/>
</dbReference>
<dbReference type="Gene3D" id="6.10.140.1060">
    <property type="match status" value="1"/>
</dbReference>
<dbReference type="PANTHER" id="PTHR22878">
    <property type="entry name" value="DYNEIN HEAVY CHAIN 6, AXONEMAL-LIKE-RELATED"/>
    <property type="match status" value="1"/>
</dbReference>
<accession>A0A653CIE5</accession>
<dbReference type="GO" id="GO:0045505">
    <property type="term" value="F:dynein intermediate chain binding"/>
    <property type="evidence" value="ECO:0007669"/>
    <property type="project" value="InterPro"/>
</dbReference>
<dbReference type="FunFam" id="1.10.8.1220:FF:000001">
    <property type="entry name" value="Dynein axonemal heavy chain 5"/>
    <property type="match status" value="1"/>
</dbReference>
<dbReference type="InterPro" id="IPR004273">
    <property type="entry name" value="Dynein_heavy_D6_P-loop"/>
</dbReference>